<dbReference type="Pfam" id="PF24065">
    <property type="entry name" value="REV3_N"/>
    <property type="match status" value="1"/>
</dbReference>
<dbReference type="InterPro" id="IPR056435">
    <property type="entry name" value="DPOD/Z_N"/>
</dbReference>
<evidence type="ECO:0000256" key="2">
    <source>
        <dbReference type="SAM" id="MobiDB-lite"/>
    </source>
</evidence>
<feature type="domain" description="DNA polymerase zeta catalytic subunit N-terminal" evidence="4">
    <location>
        <begin position="9"/>
        <end position="61"/>
    </location>
</feature>
<feature type="compositionally biased region" description="Basic and acidic residues" evidence="2">
    <location>
        <begin position="290"/>
        <end position="301"/>
    </location>
</feature>
<feature type="region of interest" description="Disordered" evidence="2">
    <location>
        <begin position="1140"/>
        <end position="1163"/>
    </location>
</feature>
<dbReference type="PANTHER" id="PTHR45812">
    <property type="entry name" value="DNA POLYMERASE ZETA CATALYTIC SUBUNIT"/>
    <property type="match status" value="1"/>
</dbReference>
<name>A0ABD1CUG7_CULPP</name>
<dbReference type="EMBL" id="JBEHCU010009385">
    <property type="protein sequence ID" value="KAL1379993.1"/>
    <property type="molecule type" value="Genomic_DNA"/>
</dbReference>
<dbReference type="Gene3D" id="3.30.342.10">
    <property type="entry name" value="DNA Polymerase, chain B, domain 1"/>
    <property type="match status" value="1"/>
</dbReference>
<evidence type="ECO:0000259" key="3">
    <source>
        <dbReference type="Pfam" id="PF24055"/>
    </source>
</evidence>
<reference evidence="5 6" key="1">
    <citation type="submission" date="2024-05" db="EMBL/GenBank/DDBJ databases">
        <title>Culex pipiens pipiens assembly and annotation.</title>
        <authorList>
            <person name="Alout H."/>
            <person name="Durand T."/>
        </authorList>
    </citation>
    <scope>NUCLEOTIDE SEQUENCE [LARGE SCALE GENOMIC DNA]</scope>
    <source>
        <strain evidence="5">HA-2024</strain>
        <tissue evidence="5">Whole body</tissue>
    </source>
</reference>
<dbReference type="GO" id="GO:0003887">
    <property type="term" value="F:DNA-directed DNA polymerase activity"/>
    <property type="evidence" value="ECO:0007669"/>
    <property type="project" value="UniProtKB-EC"/>
</dbReference>
<dbReference type="AlphaFoldDB" id="A0ABD1CUG7"/>
<evidence type="ECO:0000259" key="4">
    <source>
        <dbReference type="Pfam" id="PF24065"/>
    </source>
</evidence>
<proteinExistence type="predicted"/>
<keyword evidence="6" id="KW-1185">Reference proteome</keyword>
<feature type="region of interest" description="Disordered" evidence="2">
    <location>
        <begin position="287"/>
        <end position="306"/>
    </location>
</feature>
<evidence type="ECO:0000313" key="6">
    <source>
        <dbReference type="Proteomes" id="UP001562425"/>
    </source>
</evidence>
<dbReference type="Proteomes" id="UP001562425">
    <property type="component" value="Unassembled WGS sequence"/>
</dbReference>
<feature type="compositionally biased region" description="Polar residues" evidence="2">
    <location>
        <begin position="561"/>
        <end position="583"/>
    </location>
</feature>
<sequence>MVRDGSVTSFRIVSVDHYMHKPEPRFDSCYSEFRGSDVRQVPVVRLFGSTADGTHSCVHIHGVFPYLYVPYDGASADSLAVDRLMYQIAGSLDKAINVSLGNANSAATHVFRIALVKGIPIYGYHRKEHQFFKIFLYNPYFIRKATNLLMNGVIMSRVFQTYETHVPYILQFFIDYNLYGMSLMNVPTAAVQERGGGEGQLAKMSTSEYEVDILAVDILNRATMEEEKRSPYANPGIASIWNDEQARRRLLEMDQPEALSLSQSGKVEIVTESDRFYRSLLAAKIASEGRPNRSDPDDSKRMKPPVSFLPSEAAEDEPLLDASCVQDHKNFTQQASFDQSNTTYNFDLSQVDEERIISMSQNPDATFADEDHELLDIMKELEGHDQDGDVDSLLAPLTQQSQAKPNSSQGSSSKRLNATLSGDLEAVSLMEGEEKVEAMDSDDEFLLDYTLKTEGNALLNDSDDEFLESSVIPQLDGADGEIPSAKRTRHNGVNGHGPMQKRVRLTNGVEMEEVVLNGVVANGVGEEEGSSSRKKVKVEVEPKMKPLEIRLMDLVHLEESVNGSSKGEPQSMTNGSSSRSSDVPQMKQLQIRIPRMDFSNYPLPSTSSSPSRDTSPYDEFRLAREYDLVNNWDPQEGLSRGQSSGRRGRGRGRSKKSRPYRRKKPEPVEQEPEIDLVLSQQFQDIIKLSPKVLIKPINNSEATFVTDEVSRSTQDRPDAELPEIAQVSGRTQSHTPDGGEGCTIVEDAEEEEEENDLNIKSFYEQTLAFDDFDELGSGSDESVSEMRFPTLKDDTAKISVTLEEKPPSFEDALEALQKFVIPQVINREPFYSNPDDVTGRKEVGHVVLNIGGSSLNDLEEFKSVVPGLGSINQARYEKLSAIYGDDLHEALGVSSTRPNAARLKELLATEAPVVIHSAARPPSKHEAKVWLQAKKSIRVEKETDDHGQDSPIKVKKMQAIMAGGDAEKSNKPRIDHDSTLNLSSLISDDNVRSSGVDSSATKSLVSKILSMNTRSSPARADSPTMFSPSAEPNQLELLSYSARRKRRPKARLSLSAARFKRLRSELSESAVKDEVRVEQLNESSRSDVEEGVDVINSSQIVVASQISEASSSDCTASDQTTLPHSAEVASMKERLLLNGDDAAPSADCSGAENNSGNISAATPRNNNTYGFKVSFENLQKAKATCEVS</sequence>
<evidence type="ECO:0008006" key="7">
    <source>
        <dbReference type="Google" id="ProtNLM"/>
    </source>
</evidence>
<dbReference type="InterPro" id="IPR030559">
    <property type="entry name" value="PolZ_Rev3"/>
</dbReference>
<dbReference type="Pfam" id="PF24055">
    <property type="entry name" value="POL3_N"/>
    <property type="match status" value="1"/>
</dbReference>
<dbReference type="InterPro" id="IPR012337">
    <property type="entry name" value="RNaseH-like_sf"/>
</dbReference>
<feature type="region of interest" description="Disordered" evidence="2">
    <location>
        <begin position="632"/>
        <end position="675"/>
    </location>
</feature>
<protein>
    <recommendedName>
        <fullName evidence="7">DNA polymerase zeta catalytic subunit</fullName>
    </recommendedName>
</protein>
<dbReference type="FunFam" id="3.30.342.10:FF:000002">
    <property type="entry name" value="DNA polymerase zeta catalytic subunit isoform X1"/>
    <property type="match status" value="1"/>
</dbReference>
<feature type="region of interest" description="Disordered" evidence="2">
    <location>
        <begin position="560"/>
        <end position="616"/>
    </location>
</feature>
<accession>A0ABD1CUG7</accession>
<dbReference type="PANTHER" id="PTHR45812:SF1">
    <property type="entry name" value="DNA POLYMERASE ZETA CATALYTIC SUBUNIT"/>
    <property type="match status" value="1"/>
</dbReference>
<organism evidence="5 6">
    <name type="scientific">Culex pipiens pipiens</name>
    <name type="common">Northern house mosquito</name>
    <dbReference type="NCBI Taxonomy" id="38569"/>
    <lineage>
        <taxon>Eukaryota</taxon>
        <taxon>Metazoa</taxon>
        <taxon>Ecdysozoa</taxon>
        <taxon>Arthropoda</taxon>
        <taxon>Hexapoda</taxon>
        <taxon>Insecta</taxon>
        <taxon>Pterygota</taxon>
        <taxon>Neoptera</taxon>
        <taxon>Endopterygota</taxon>
        <taxon>Diptera</taxon>
        <taxon>Nematocera</taxon>
        <taxon>Culicoidea</taxon>
        <taxon>Culicidae</taxon>
        <taxon>Culicinae</taxon>
        <taxon>Culicini</taxon>
        <taxon>Culex</taxon>
        <taxon>Culex</taxon>
    </lineage>
</organism>
<dbReference type="SUPFAM" id="SSF53098">
    <property type="entry name" value="Ribonuclease H-like"/>
    <property type="match status" value="1"/>
</dbReference>
<dbReference type="InterPro" id="IPR056447">
    <property type="entry name" value="REV3_N"/>
</dbReference>
<feature type="region of interest" description="Disordered" evidence="2">
    <location>
        <begin position="475"/>
        <end position="500"/>
    </location>
</feature>
<evidence type="ECO:0000313" key="5">
    <source>
        <dbReference type="EMBL" id="KAL1379993.1"/>
    </source>
</evidence>
<feature type="compositionally biased region" description="Polar residues" evidence="2">
    <location>
        <begin position="1151"/>
        <end position="1163"/>
    </location>
</feature>
<feature type="compositionally biased region" description="Low complexity" evidence="2">
    <location>
        <begin position="599"/>
        <end position="614"/>
    </location>
</feature>
<comment type="catalytic activity">
    <reaction evidence="1">
        <text>DNA(n) + a 2'-deoxyribonucleoside 5'-triphosphate = DNA(n+1) + diphosphate</text>
        <dbReference type="Rhea" id="RHEA:22508"/>
        <dbReference type="Rhea" id="RHEA-COMP:17339"/>
        <dbReference type="Rhea" id="RHEA-COMP:17340"/>
        <dbReference type="ChEBI" id="CHEBI:33019"/>
        <dbReference type="ChEBI" id="CHEBI:61560"/>
        <dbReference type="ChEBI" id="CHEBI:173112"/>
        <dbReference type="EC" id="2.7.7.7"/>
    </reaction>
</comment>
<feature type="compositionally biased region" description="Basic residues" evidence="2">
    <location>
        <begin position="646"/>
        <end position="664"/>
    </location>
</feature>
<feature type="domain" description="DNA polymerase delta/zeta catalytic subunit N-terminal" evidence="3">
    <location>
        <begin position="62"/>
        <end position="142"/>
    </location>
</feature>
<evidence type="ECO:0000256" key="1">
    <source>
        <dbReference type="ARBA" id="ARBA00049244"/>
    </source>
</evidence>
<comment type="caution">
    <text evidence="5">The sequence shown here is derived from an EMBL/GenBank/DDBJ whole genome shotgun (WGS) entry which is preliminary data.</text>
</comment>
<gene>
    <name evidence="5" type="ORF">pipiens_014520</name>
</gene>